<dbReference type="InterPro" id="IPR000835">
    <property type="entry name" value="HTH_MarR-typ"/>
</dbReference>
<evidence type="ECO:0000256" key="1">
    <source>
        <dbReference type="ARBA" id="ARBA00023015"/>
    </source>
</evidence>
<reference evidence="5" key="1">
    <citation type="submission" date="2019-08" db="EMBL/GenBank/DDBJ databases">
        <authorList>
            <person name="Kucharzyk K."/>
            <person name="Murdoch R.W."/>
            <person name="Higgins S."/>
            <person name="Loffler F."/>
        </authorList>
    </citation>
    <scope>NUCLEOTIDE SEQUENCE</scope>
</reference>
<gene>
    <name evidence="5" type="ORF">SDC9_108286</name>
</gene>
<evidence type="ECO:0000256" key="2">
    <source>
        <dbReference type="ARBA" id="ARBA00023125"/>
    </source>
</evidence>
<keyword evidence="2" id="KW-0238">DNA-binding</keyword>
<dbReference type="InterPro" id="IPR023187">
    <property type="entry name" value="Tscrpt_reg_MarR-type_CS"/>
</dbReference>
<evidence type="ECO:0000259" key="4">
    <source>
        <dbReference type="PROSITE" id="PS50995"/>
    </source>
</evidence>
<name>A0A645B8P6_9ZZZZ</name>
<dbReference type="AlphaFoldDB" id="A0A645B8P6"/>
<dbReference type="Gene3D" id="1.10.10.10">
    <property type="entry name" value="Winged helix-like DNA-binding domain superfamily/Winged helix DNA-binding domain"/>
    <property type="match status" value="1"/>
</dbReference>
<dbReference type="EMBL" id="VSSQ01018333">
    <property type="protein sequence ID" value="MPM61428.1"/>
    <property type="molecule type" value="Genomic_DNA"/>
</dbReference>
<comment type="caution">
    <text evidence="5">The sequence shown here is derived from an EMBL/GenBank/DDBJ whole genome shotgun (WGS) entry which is preliminary data.</text>
</comment>
<sequence length="194" mass="21602">MTNFLFQVTELKTREAWTAPHPTVTSVCPAVADQPRERRRPMGRVEPVVDEQKPLGVPGKRPLSAVLRHAEMLFVAEFEERIATSDFADLSLAHSANVLRFLQGGPQRASQFIGSCGVSKQAVSLQIAQLEKRGYITSAPDPQDQRARILALTERGEAAQAEVQRIYVAIEKTWTKYLGPEDATALRRILEKLP</sequence>
<dbReference type="Pfam" id="PF12802">
    <property type="entry name" value="MarR_2"/>
    <property type="match status" value="1"/>
</dbReference>
<dbReference type="PANTHER" id="PTHR33164">
    <property type="entry name" value="TRANSCRIPTIONAL REGULATOR, MARR FAMILY"/>
    <property type="match status" value="1"/>
</dbReference>
<dbReference type="GO" id="GO:0003700">
    <property type="term" value="F:DNA-binding transcription factor activity"/>
    <property type="evidence" value="ECO:0007669"/>
    <property type="project" value="InterPro"/>
</dbReference>
<dbReference type="InterPro" id="IPR036390">
    <property type="entry name" value="WH_DNA-bd_sf"/>
</dbReference>
<proteinExistence type="predicted"/>
<keyword evidence="1" id="KW-0805">Transcription regulation</keyword>
<evidence type="ECO:0000313" key="5">
    <source>
        <dbReference type="EMBL" id="MPM61428.1"/>
    </source>
</evidence>
<dbReference type="GO" id="GO:0003677">
    <property type="term" value="F:DNA binding"/>
    <property type="evidence" value="ECO:0007669"/>
    <property type="project" value="UniProtKB-KW"/>
</dbReference>
<dbReference type="SUPFAM" id="SSF46785">
    <property type="entry name" value="Winged helix' DNA-binding domain"/>
    <property type="match status" value="1"/>
</dbReference>
<dbReference type="SMART" id="SM00347">
    <property type="entry name" value="HTH_MARR"/>
    <property type="match status" value="1"/>
</dbReference>
<dbReference type="InterPro" id="IPR039422">
    <property type="entry name" value="MarR/SlyA-like"/>
</dbReference>
<dbReference type="PROSITE" id="PS01117">
    <property type="entry name" value="HTH_MARR_1"/>
    <property type="match status" value="1"/>
</dbReference>
<dbReference type="PANTHER" id="PTHR33164:SF43">
    <property type="entry name" value="HTH-TYPE TRANSCRIPTIONAL REPRESSOR YETL"/>
    <property type="match status" value="1"/>
</dbReference>
<evidence type="ECO:0000256" key="3">
    <source>
        <dbReference type="ARBA" id="ARBA00023163"/>
    </source>
</evidence>
<dbReference type="InterPro" id="IPR036388">
    <property type="entry name" value="WH-like_DNA-bd_sf"/>
</dbReference>
<feature type="domain" description="HTH marR-type" evidence="4">
    <location>
        <begin position="60"/>
        <end position="194"/>
    </location>
</feature>
<protein>
    <recommendedName>
        <fullName evidence="4">HTH marR-type domain-containing protein</fullName>
    </recommendedName>
</protein>
<dbReference type="GO" id="GO:0006950">
    <property type="term" value="P:response to stress"/>
    <property type="evidence" value="ECO:0007669"/>
    <property type="project" value="TreeGrafter"/>
</dbReference>
<organism evidence="5">
    <name type="scientific">bioreactor metagenome</name>
    <dbReference type="NCBI Taxonomy" id="1076179"/>
    <lineage>
        <taxon>unclassified sequences</taxon>
        <taxon>metagenomes</taxon>
        <taxon>ecological metagenomes</taxon>
    </lineage>
</organism>
<dbReference type="PROSITE" id="PS50995">
    <property type="entry name" value="HTH_MARR_2"/>
    <property type="match status" value="1"/>
</dbReference>
<accession>A0A645B8P6</accession>
<keyword evidence="3" id="KW-0804">Transcription</keyword>